<evidence type="ECO:0000313" key="1">
    <source>
        <dbReference type="EMBL" id="RZT84168.1"/>
    </source>
</evidence>
<dbReference type="InterPro" id="IPR022291">
    <property type="entry name" value="Bacteriocin_synth_cyclodeHase"/>
</dbReference>
<protein>
    <submittedName>
        <fullName evidence="1">Bacteriocin biosynthesis cyclodehydratase domain-containing protein</fullName>
    </submittedName>
</protein>
<proteinExistence type="predicted"/>
<dbReference type="SUPFAM" id="SSF69572">
    <property type="entry name" value="Activating enzymes of the ubiquitin-like proteins"/>
    <property type="match status" value="1"/>
</dbReference>
<name>A0A4Q7UTI1_PSEST</name>
<sequence length="343" mass="34339">MLAPHLSVLVRGPDSRQVGLDPSLGRVLEDLCPATAAMLDELGAAATDTSGLLRRATGRGADPGTAAALLHALFSAGLLRDARAAELLGRRRADSVVEVRGDGPLALAVAAAVARAGVGAVHLRTSGPVEPSDLLVAGLPARTLGLDRSLVAAELLTGVAPQVRTGSQGRTPPDLVVLTDALARGLDEADALTSRAVEHLVVRVRDGRGVVGPLVLPGRTACLRCLDLHRTALDPGWPALTAALAGRTGSAEPGVLAATAALGSVQALLALDGPSTGGPPPPTLDATLELDLDSAAVVTRVWPAHPGCPCGAAVPDTAAGHADRAATAGAACGHAPWRETIGG</sequence>
<gene>
    <name evidence="1" type="ORF">EV383_1002</name>
</gene>
<evidence type="ECO:0000313" key="2">
    <source>
        <dbReference type="Proteomes" id="UP000291591"/>
    </source>
</evidence>
<accession>A0A4Q7UTI1</accession>
<dbReference type="NCBIfam" id="TIGR03882">
    <property type="entry name" value="cyclo_dehyd_2"/>
    <property type="match status" value="1"/>
</dbReference>
<dbReference type="GO" id="GO:0008641">
    <property type="term" value="F:ubiquitin-like modifier activating enzyme activity"/>
    <property type="evidence" value="ECO:0007669"/>
    <property type="project" value="InterPro"/>
</dbReference>
<dbReference type="InterPro" id="IPR035985">
    <property type="entry name" value="Ubiquitin-activating_enz"/>
</dbReference>
<dbReference type="AlphaFoldDB" id="A0A4Q7UTI1"/>
<reference evidence="1 2" key="1">
    <citation type="submission" date="2019-02" db="EMBL/GenBank/DDBJ databases">
        <title>Sequencing the genomes of 1000 actinobacteria strains.</title>
        <authorList>
            <person name="Klenk H.-P."/>
        </authorList>
    </citation>
    <scope>NUCLEOTIDE SEQUENCE [LARGE SCALE GENOMIC DNA]</scope>
    <source>
        <strain evidence="1 2">DSM 45779</strain>
    </source>
</reference>
<comment type="caution">
    <text evidence="1">The sequence shown here is derived from an EMBL/GenBank/DDBJ whole genome shotgun (WGS) entry which is preliminary data.</text>
</comment>
<dbReference type="Proteomes" id="UP000291591">
    <property type="component" value="Unassembled WGS sequence"/>
</dbReference>
<dbReference type="Gene3D" id="3.40.50.720">
    <property type="entry name" value="NAD(P)-binding Rossmann-like Domain"/>
    <property type="match status" value="1"/>
</dbReference>
<keyword evidence="2" id="KW-1185">Reference proteome</keyword>
<organism evidence="1 2">
    <name type="scientific">Pseudonocardia sediminis</name>
    <dbReference type="NCBI Taxonomy" id="1397368"/>
    <lineage>
        <taxon>Bacteria</taxon>
        <taxon>Bacillati</taxon>
        <taxon>Actinomycetota</taxon>
        <taxon>Actinomycetes</taxon>
        <taxon>Pseudonocardiales</taxon>
        <taxon>Pseudonocardiaceae</taxon>
        <taxon>Pseudonocardia</taxon>
    </lineage>
</organism>
<dbReference type="EMBL" id="SHKL01000001">
    <property type="protein sequence ID" value="RZT84168.1"/>
    <property type="molecule type" value="Genomic_DNA"/>
</dbReference>